<proteinExistence type="predicted"/>
<reference evidence="1 2" key="1">
    <citation type="submission" date="2019-02" db="EMBL/GenBank/DDBJ databases">
        <title>Draft genome sequence of Amycolatopsis sp. 8-3EHSu isolated from roots of Suaeda maritima.</title>
        <authorList>
            <person name="Duangmal K."/>
            <person name="Chantavorakit T."/>
        </authorList>
    </citation>
    <scope>NUCLEOTIDE SEQUENCE [LARGE SCALE GENOMIC DNA]</scope>
    <source>
        <strain evidence="1 2">8-3EHSu</strain>
    </source>
</reference>
<dbReference type="EMBL" id="SFCC01000002">
    <property type="protein sequence ID" value="RZQ65116.1"/>
    <property type="molecule type" value="Genomic_DNA"/>
</dbReference>
<keyword evidence="2" id="KW-1185">Reference proteome</keyword>
<comment type="caution">
    <text evidence="1">The sequence shown here is derived from an EMBL/GenBank/DDBJ whole genome shotgun (WGS) entry which is preliminary data.</text>
</comment>
<evidence type="ECO:0000313" key="1">
    <source>
        <dbReference type="EMBL" id="RZQ65116.1"/>
    </source>
</evidence>
<name>A0A4Q7JDJ3_9PSEU</name>
<accession>A0A4Q7JDJ3</accession>
<evidence type="ECO:0008006" key="3">
    <source>
        <dbReference type="Google" id="ProtNLM"/>
    </source>
</evidence>
<dbReference type="Proteomes" id="UP000292003">
    <property type="component" value="Unassembled WGS sequence"/>
</dbReference>
<evidence type="ECO:0000313" key="2">
    <source>
        <dbReference type="Proteomes" id="UP000292003"/>
    </source>
</evidence>
<sequence length="107" mass="10696">MSGYQVVIDGIRSAGQAAGRVADGLRGVDCAAAVPTGDAGVPGARCVGKLASVKQALEGREARFVSGLGDYAGSMGQAAHLYSGREDAAARDLTVAGQPLPSGRRPV</sequence>
<gene>
    <name evidence="1" type="ORF">EWH70_04255</name>
</gene>
<dbReference type="AlphaFoldDB" id="A0A4Q7JDJ3"/>
<protein>
    <recommendedName>
        <fullName evidence="3">ESX-1 secretion-associated protein</fullName>
    </recommendedName>
</protein>
<dbReference type="OrthoDB" id="3629109at2"/>
<organism evidence="1 2">
    <name type="scientific">Amycolatopsis suaedae</name>
    <dbReference type="NCBI Taxonomy" id="2510978"/>
    <lineage>
        <taxon>Bacteria</taxon>
        <taxon>Bacillati</taxon>
        <taxon>Actinomycetota</taxon>
        <taxon>Actinomycetes</taxon>
        <taxon>Pseudonocardiales</taxon>
        <taxon>Pseudonocardiaceae</taxon>
        <taxon>Amycolatopsis</taxon>
    </lineage>
</organism>